<dbReference type="OrthoDB" id="56388at2"/>
<dbReference type="STRING" id="1844972.A7K91_18350"/>
<name>A0A1A5YJY9_9BACL</name>
<protein>
    <submittedName>
        <fullName evidence="1">Uncharacterized protein</fullName>
    </submittedName>
</protein>
<accession>A0A1A5YJY9</accession>
<dbReference type="AlphaFoldDB" id="A0A1A5YJY9"/>
<comment type="caution">
    <text evidence="1">The sequence shown here is derived from an EMBL/GenBank/DDBJ whole genome shotgun (WGS) entry which is preliminary data.</text>
</comment>
<evidence type="ECO:0000313" key="2">
    <source>
        <dbReference type="Proteomes" id="UP000092024"/>
    </source>
</evidence>
<organism evidence="1 2">
    <name type="scientific">Paenibacillus oryzae</name>
    <dbReference type="NCBI Taxonomy" id="1844972"/>
    <lineage>
        <taxon>Bacteria</taxon>
        <taxon>Bacillati</taxon>
        <taxon>Bacillota</taxon>
        <taxon>Bacilli</taxon>
        <taxon>Bacillales</taxon>
        <taxon>Paenibacillaceae</taxon>
        <taxon>Paenibacillus</taxon>
    </lineage>
</organism>
<sequence length="357" mass="40651">MSKSYEELMEEVYDLPDGLAKINLLEEAARVADLSNDIESAYEARSMIVENATFNGYPMKALVAFSWILGQYDKNQDLFDEYDLLWSYKWILDKISCFPDIPLTQIDELLEDMRKRYKENGYSDRTYFFYISVNLLQQGKVEEAGEYLKKFRSMEDDLMSDCTACEQNRLVEYAAAVGDDEATLEAAKPILKGKMTCGEVPHVTISKVLLPLYRLGLVEEAEKQQKRGYKLIKNNLDFLQHQGEHIYYLSKTDPFKGLELLERHYPSMLGHENPFDKMMFLAHSSALLELLSGESVAVNARLPESSPHLAGMDGQAGGSKGNAGPLAAAFREDALLLADRFDRRNGNSYYRNYIQSL</sequence>
<evidence type="ECO:0000313" key="1">
    <source>
        <dbReference type="EMBL" id="OBR65927.1"/>
    </source>
</evidence>
<dbReference type="Proteomes" id="UP000092024">
    <property type="component" value="Unassembled WGS sequence"/>
</dbReference>
<dbReference type="RefSeq" id="WP_068682582.1">
    <property type="nucleotide sequence ID" value="NZ_LYPA01000051.1"/>
</dbReference>
<dbReference type="EMBL" id="LYPA01000051">
    <property type="protein sequence ID" value="OBR65927.1"/>
    <property type="molecule type" value="Genomic_DNA"/>
</dbReference>
<keyword evidence="2" id="KW-1185">Reference proteome</keyword>
<reference evidence="1 2" key="1">
    <citation type="submission" date="2016-05" db="EMBL/GenBank/DDBJ databases">
        <title>Paenibacillus oryzae. sp. nov., isolated from the rice root.</title>
        <authorList>
            <person name="Zhang J."/>
            <person name="Zhang X."/>
        </authorList>
    </citation>
    <scope>NUCLEOTIDE SEQUENCE [LARGE SCALE GENOMIC DNA]</scope>
    <source>
        <strain evidence="1 2">1DrF-4</strain>
    </source>
</reference>
<proteinExistence type="predicted"/>
<gene>
    <name evidence="1" type="ORF">A7K91_18350</name>
</gene>